<evidence type="ECO:0000256" key="2">
    <source>
        <dbReference type="ARBA" id="ARBA00022771"/>
    </source>
</evidence>
<comment type="function">
    <text evidence="4">E3 ubiquitin-protein ligase that mediates ubiquitination and subsequent proteasomal degradation of target proteins. E3 ubiquitin ligases accept ubiquitin from an E2 ubiquitin-conjugating enzyme in the form of a thioester and then directly transfers the ubiquitin to targeted substrates. It probably triggers the ubiquitin-mediated degradation of different substrates.</text>
</comment>
<evidence type="ECO:0000259" key="6">
    <source>
        <dbReference type="PROSITE" id="PS51081"/>
    </source>
</evidence>
<keyword evidence="3" id="KW-0862">Zinc</keyword>
<dbReference type="SUPFAM" id="SSF49599">
    <property type="entry name" value="TRAF domain-like"/>
    <property type="match status" value="1"/>
</dbReference>
<dbReference type="InterPro" id="IPR044286">
    <property type="entry name" value="SINL_plant"/>
</dbReference>
<dbReference type="PANTHER" id="PTHR46632">
    <property type="entry name" value="E3 UBIQUITIN-PROTEIN LIGASE SINA-LIKE 4"/>
    <property type="match status" value="1"/>
</dbReference>
<keyword evidence="8" id="KW-1185">Reference proteome</keyword>
<comment type="caution">
    <text evidence="7">The sequence shown here is derived from an EMBL/GenBank/DDBJ whole genome shotgun (WGS) entry which is preliminary data.</text>
</comment>
<dbReference type="Proteomes" id="UP000626092">
    <property type="component" value="Unassembled WGS sequence"/>
</dbReference>
<dbReference type="InterPro" id="IPR013010">
    <property type="entry name" value="Znf_SIAH"/>
</dbReference>
<dbReference type="EMBL" id="WJXA01000010">
    <property type="protein sequence ID" value="KAF7129514.1"/>
    <property type="molecule type" value="Genomic_DNA"/>
</dbReference>
<dbReference type="PROSITE" id="PS51081">
    <property type="entry name" value="ZF_SIAH"/>
    <property type="match status" value="1"/>
</dbReference>
<evidence type="ECO:0000313" key="7">
    <source>
        <dbReference type="EMBL" id="KAF7129514.1"/>
    </source>
</evidence>
<feature type="domain" description="SIAH-type" evidence="6">
    <location>
        <begin position="231"/>
        <end position="289"/>
    </location>
</feature>
<protein>
    <recommendedName>
        <fullName evidence="6">SIAH-type domain-containing protein</fullName>
    </recommendedName>
</protein>
<keyword evidence="2 5" id="KW-0863">Zinc-finger</keyword>
<dbReference type="Gene3D" id="3.30.40.10">
    <property type="entry name" value="Zinc/RING finger domain, C3HC4 (zinc finger)"/>
    <property type="match status" value="1"/>
</dbReference>
<accession>A0A834G9T9</accession>
<evidence type="ECO:0000256" key="5">
    <source>
        <dbReference type="PROSITE-ProRule" id="PRU00455"/>
    </source>
</evidence>
<dbReference type="GO" id="GO:0016567">
    <property type="term" value="P:protein ubiquitination"/>
    <property type="evidence" value="ECO:0007669"/>
    <property type="project" value="UniProtKB-UniPathway"/>
</dbReference>
<name>A0A834G9T9_RHOSS</name>
<evidence type="ECO:0000256" key="1">
    <source>
        <dbReference type="ARBA" id="ARBA00022723"/>
    </source>
</evidence>
<dbReference type="PANTHER" id="PTHR46632:SF16">
    <property type="entry name" value="E3 UBIQUITIN-PROTEIN LIGASE SINA-LIKE 10"/>
    <property type="match status" value="1"/>
</dbReference>
<organism evidence="7 8">
    <name type="scientific">Rhododendron simsii</name>
    <name type="common">Sims's rhododendron</name>
    <dbReference type="NCBI Taxonomy" id="118357"/>
    <lineage>
        <taxon>Eukaryota</taxon>
        <taxon>Viridiplantae</taxon>
        <taxon>Streptophyta</taxon>
        <taxon>Embryophyta</taxon>
        <taxon>Tracheophyta</taxon>
        <taxon>Spermatophyta</taxon>
        <taxon>Magnoliopsida</taxon>
        <taxon>eudicotyledons</taxon>
        <taxon>Gunneridae</taxon>
        <taxon>Pentapetalae</taxon>
        <taxon>asterids</taxon>
        <taxon>Ericales</taxon>
        <taxon>Ericaceae</taxon>
        <taxon>Ericoideae</taxon>
        <taxon>Rhodoreae</taxon>
        <taxon>Rhododendron</taxon>
    </lineage>
</organism>
<evidence type="ECO:0000313" key="8">
    <source>
        <dbReference type="Proteomes" id="UP000626092"/>
    </source>
</evidence>
<reference evidence="7" key="1">
    <citation type="submission" date="2019-11" db="EMBL/GenBank/DDBJ databases">
        <authorList>
            <person name="Liu Y."/>
            <person name="Hou J."/>
            <person name="Li T.-Q."/>
            <person name="Guan C.-H."/>
            <person name="Wu X."/>
            <person name="Wu H.-Z."/>
            <person name="Ling F."/>
            <person name="Zhang R."/>
            <person name="Shi X.-G."/>
            <person name="Ren J.-P."/>
            <person name="Chen E.-F."/>
            <person name="Sun J.-M."/>
        </authorList>
    </citation>
    <scope>NUCLEOTIDE SEQUENCE</scope>
    <source>
        <strain evidence="7">Adult_tree_wgs_1</strain>
        <tissue evidence="7">Leaves</tissue>
    </source>
</reference>
<evidence type="ECO:0000256" key="3">
    <source>
        <dbReference type="ARBA" id="ARBA00022833"/>
    </source>
</evidence>
<keyword evidence="1" id="KW-0479">Metal-binding</keyword>
<dbReference type="Pfam" id="PF21361">
    <property type="entry name" value="Sina_ZnF"/>
    <property type="match status" value="1"/>
</dbReference>
<dbReference type="GO" id="GO:0008270">
    <property type="term" value="F:zinc ion binding"/>
    <property type="evidence" value="ECO:0007669"/>
    <property type="project" value="UniProtKB-KW"/>
</dbReference>
<proteinExistence type="predicted"/>
<dbReference type="AlphaFoldDB" id="A0A834G9T9"/>
<dbReference type="InterPro" id="IPR013083">
    <property type="entry name" value="Znf_RING/FYVE/PHD"/>
</dbReference>
<dbReference type="OrthoDB" id="4788989at2759"/>
<gene>
    <name evidence="7" type="ORF">RHSIM_Rhsim10G0078700</name>
</gene>
<evidence type="ECO:0000256" key="4">
    <source>
        <dbReference type="ARBA" id="ARBA00024004"/>
    </source>
</evidence>
<dbReference type="UniPathway" id="UPA00143"/>
<sequence length="459" mass="52238">MFVMSDLEAVGNRKLDSITENLICGGLMHKTVSSSAEGLDLGSGVHLCRSWLAGRVRLQSYFIGVFQWSSGAKINDVEKKVNDIHALGGIFPWFALRLSVLSRAQRGIVNSGSLEELVLCNQREFAHIGPQIMRTKRSEETPSREERERTRFRCSVYLMVKRHAMGHRCKKLISAFFISMDEFWKQSKEGECENGHIACSSCCIKLGNKCPSCSWPIGYNRCRAIEKVIESVKISCINIKYGCNESVSYNKIHDHEKMCVYGPCSCPLSGCNFIGSSKDIFHHFSINHLNSAKRFQYNCLFPLELGVGQRYLILQEQNDRTTFVLNHGVELLGNVVNVICIAPSSTQKGYAYDLIARKEDSSVRLQSSTESIPRWDEHLPLKMFLLVPSDFRGFSGKLKLELCIRRPLDAPAPILRGAPWFGREYDMLQVALVFWVQTDRGLRVEWQVLRPMKTYRFLL</sequence>